<sequence length="119" mass="12886">MKIAKFLALGVFCADPISAYTQPAEQMKTMAVTGAQLSGGMARIAADICQIDQGRIDAYKERARRAYVADGNFGGNWIIGWSNQQQAVDDVLKLSASSPEEYTQTIFETCAEMGDEIGP</sequence>
<proteinExistence type="predicted"/>
<gene>
    <name evidence="1" type="ORF">N8E88_05075</name>
</gene>
<organism evidence="1 2">
    <name type="scientific">Phyllobacterium zundukense</name>
    <dbReference type="NCBI Taxonomy" id="1867719"/>
    <lineage>
        <taxon>Bacteria</taxon>
        <taxon>Pseudomonadati</taxon>
        <taxon>Pseudomonadota</taxon>
        <taxon>Alphaproteobacteria</taxon>
        <taxon>Hyphomicrobiales</taxon>
        <taxon>Phyllobacteriaceae</taxon>
        <taxon>Phyllobacterium</taxon>
    </lineage>
</organism>
<dbReference type="Proteomes" id="UP001061991">
    <property type="component" value="Plasmid p_unnamed2"/>
</dbReference>
<geneLocation type="plasmid" evidence="1 2">
    <name>p_unnamed2</name>
</geneLocation>
<reference evidence="1" key="1">
    <citation type="submission" date="2022-09" db="EMBL/GenBank/DDBJ databases">
        <title>Interaction between co-microsymbionts with complementary sets of symbiotic genes in legume-rhizobium systems.</title>
        <authorList>
            <person name="Safronova V."/>
            <person name="Sazanova A."/>
            <person name="Afonin A."/>
            <person name="Chirak E."/>
        </authorList>
    </citation>
    <scope>NUCLEOTIDE SEQUENCE</scope>
    <source>
        <strain evidence="1">A18/3m</strain>
    </source>
</reference>
<keyword evidence="1" id="KW-0614">Plasmid</keyword>
<evidence type="ECO:0000313" key="2">
    <source>
        <dbReference type="Proteomes" id="UP001061991"/>
    </source>
</evidence>
<dbReference type="EMBL" id="CP104971">
    <property type="protein sequence ID" value="UXN58193.1"/>
    <property type="molecule type" value="Genomic_DNA"/>
</dbReference>
<protein>
    <submittedName>
        <fullName evidence="1">Uncharacterized protein</fullName>
    </submittedName>
</protein>
<keyword evidence="2" id="KW-1185">Reference proteome</keyword>
<name>A0ACD4CX61_9HYPH</name>
<evidence type="ECO:0000313" key="1">
    <source>
        <dbReference type="EMBL" id="UXN58193.1"/>
    </source>
</evidence>
<accession>A0ACD4CX61</accession>